<feature type="domain" description="CRAL-TRIO" evidence="2">
    <location>
        <begin position="1"/>
        <end position="125"/>
    </location>
</feature>
<comment type="caution">
    <text evidence="3">The sequence shown here is derived from an EMBL/GenBank/DDBJ whole genome shotgun (WGS) entry which is preliminary data.</text>
</comment>
<proteinExistence type="predicted"/>
<dbReference type="Proteomes" id="UP000023152">
    <property type="component" value="Unassembled WGS sequence"/>
</dbReference>
<dbReference type="GO" id="GO:0008526">
    <property type="term" value="F:phosphatidylinositol transfer activity"/>
    <property type="evidence" value="ECO:0007669"/>
    <property type="project" value="TreeGrafter"/>
</dbReference>
<evidence type="ECO:0000313" key="3">
    <source>
        <dbReference type="EMBL" id="ETO01576.1"/>
    </source>
</evidence>
<evidence type="ECO:0000256" key="1">
    <source>
        <dbReference type="SAM" id="MobiDB-lite"/>
    </source>
</evidence>
<gene>
    <name evidence="3" type="ORF">RFI_35860</name>
</gene>
<dbReference type="InterPro" id="IPR052578">
    <property type="entry name" value="PI_Transfer_CRAL-TRIO"/>
</dbReference>
<keyword evidence="4" id="KW-1185">Reference proteome</keyword>
<dbReference type="EMBL" id="ASPP01037913">
    <property type="protein sequence ID" value="ETO01576.1"/>
    <property type="molecule type" value="Genomic_DNA"/>
</dbReference>
<feature type="compositionally biased region" description="Polar residues" evidence="1">
    <location>
        <begin position="176"/>
        <end position="185"/>
    </location>
</feature>
<dbReference type="PANTHER" id="PTHR45824">
    <property type="entry name" value="GH16843P"/>
    <property type="match status" value="1"/>
</dbReference>
<accession>X6LJM8</accession>
<name>X6LJM8_RETFI</name>
<sequence>MYAYIDVIKEKCNRISEKNGLCQVTWIFDLEPLSYSTVPPFVVLKEVAHMFTYYYPERLYKLFIVFAPWYFRVVWNMMAPLLTENTKDKIEVVSLENSKNYKTFANLIDKDVLLTKYGGSLDLKYSYDFEVEQYKQYLLEGQQQNDSDTQNGSDNKTDNIPEKNGSSQENHHSDNGHVTSTATEQ</sequence>
<dbReference type="OrthoDB" id="1434354at2759"/>
<dbReference type="PANTHER" id="PTHR45824:SF29">
    <property type="entry name" value="GH16843P"/>
    <property type="match status" value="1"/>
</dbReference>
<evidence type="ECO:0000313" key="4">
    <source>
        <dbReference type="Proteomes" id="UP000023152"/>
    </source>
</evidence>
<dbReference type="SMART" id="SM00516">
    <property type="entry name" value="SEC14"/>
    <property type="match status" value="1"/>
</dbReference>
<dbReference type="InterPro" id="IPR001251">
    <property type="entry name" value="CRAL-TRIO_dom"/>
</dbReference>
<dbReference type="Pfam" id="PF00650">
    <property type="entry name" value="CRAL_TRIO"/>
    <property type="match status" value="1"/>
</dbReference>
<reference evidence="3 4" key="1">
    <citation type="journal article" date="2013" name="Curr. Biol.">
        <title>The Genome of the Foraminiferan Reticulomyxa filosa.</title>
        <authorList>
            <person name="Glockner G."/>
            <person name="Hulsmann N."/>
            <person name="Schleicher M."/>
            <person name="Noegel A.A."/>
            <person name="Eichinger L."/>
            <person name="Gallinger C."/>
            <person name="Pawlowski J."/>
            <person name="Sierra R."/>
            <person name="Euteneuer U."/>
            <person name="Pillet L."/>
            <person name="Moustafa A."/>
            <person name="Platzer M."/>
            <person name="Groth M."/>
            <person name="Szafranski K."/>
            <person name="Schliwa M."/>
        </authorList>
    </citation>
    <scope>NUCLEOTIDE SEQUENCE [LARGE SCALE GENOMIC DNA]</scope>
</reference>
<evidence type="ECO:0000259" key="2">
    <source>
        <dbReference type="PROSITE" id="PS50191"/>
    </source>
</evidence>
<dbReference type="PROSITE" id="PS50191">
    <property type="entry name" value="CRAL_TRIO"/>
    <property type="match status" value="1"/>
</dbReference>
<dbReference type="InterPro" id="IPR036865">
    <property type="entry name" value="CRAL-TRIO_dom_sf"/>
</dbReference>
<dbReference type="Gene3D" id="3.40.525.10">
    <property type="entry name" value="CRAL-TRIO lipid binding domain"/>
    <property type="match status" value="1"/>
</dbReference>
<feature type="compositionally biased region" description="Polar residues" evidence="1">
    <location>
        <begin position="141"/>
        <end position="154"/>
    </location>
</feature>
<dbReference type="CDD" id="cd00170">
    <property type="entry name" value="SEC14"/>
    <property type="match status" value="1"/>
</dbReference>
<feature type="region of interest" description="Disordered" evidence="1">
    <location>
        <begin position="141"/>
        <end position="185"/>
    </location>
</feature>
<protein>
    <recommendedName>
        <fullName evidence="2">CRAL-TRIO domain-containing protein</fullName>
    </recommendedName>
</protein>
<dbReference type="AlphaFoldDB" id="X6LJM8"/>
<dbReference type="SUPFAM" id="SSF52087">
    <property type="entry name" value="CRAL/TRIO domain"/>
    <property type="match status" value="1"/>
</dbReference>
<organism evidence="3 4">
    <name type="scientific">Reticulomyxa filosa</name>
    <dbReference type="NCBI Taxonomy" id="46433"/>
    <lineage>
        <taxon>Eukaryota</taxon>
        <taxon>Sar</taxon>
        <taxon>Rhizaria</taxon>
        <taxon>Retaria</taxon>
        <taxon>Foraminifera</taxon>
        <taxon>Monothalamids</taxon>
        <taxon>Reticulomyxidae</taxon>
        <taxon>Reticulomyxa</taxon>
    </lineage>
</organism>